<reference evidence="2" key="1">
    <citation type="submission" date="2023-10" db="EMBL/GenBank/DDBJ databases">
        <authorList>
            <person name="Chen Y."/>
            <person name="Shah S."/>
            <person name="Dougan E. K."/>
            <person name="Thang M."/>
            <person name="Chan C."/>
        </authorList>
    </citation>
    <scope>NUCLEOTIDE SEQUENCE [LARGE SCALE GENOMIC DNA]</scope>
</reference>
<proteinExistence type="predicted"/>
<accession>A0ABN9QLK1</accession>
<name>A0ABN9QLK1_9DINO</name>
<organism evidence="2 3">
    <name type="scientific">Prorocentrum cordatum</name>
    <dbReference type="NCBI Taxonomy" id="2364126"/>
    <lineage>
        <taxon>Eukaryota</taxon>
        <taxon>Sar</taxon>
        <taxon>Alveolata</taxon>
        <taxon>Dinophyceae</taxon>
        <taxon>Prorocentrales</taxon>
        <taxon>Prorocentraceae</taxon>
        <taxon>Prorocentrum</taxon>
    </lineage>
</organism>
<sequence length="285" mass="30082">MAAVVPSVFDGISRADLDGFISDLESKFGEATVVQRAASFLQAVQAPALAQAKVDLEAAKLEDGAWVTDNLLLLRAAMSAESDASGVSNRGDAAAQSARGGAGEDDANTRALVPENSTPPIVGRLILHPRAPPVGDRTACRKWIENIPPAALRGGLREAAPKPRGAEVQLTFAGATVTAFDEAIKLALQEFGKVQRFSQEESNSIVENDQSLKRSRQAAAAAVGDATGTKELLNRAMNLAGPGGKASKKRRMAQRVVKSFELAQRVASANLREAQVEPESDDEEE</sequence>
<dbReference type="Proteomes" id="UP001189429">
    <property type="component" value="Unassembled WGS sequence"/>
</dbReference>
<feature type="region of interest" description="Disordered" evidence="1">
    <location>
        <begin position="84"/>
        <end position="115"/>
    </location>
</feature>
<evidence type="ECO:0000256" key="1">
    <source>
        <dbReference type="SAM" id="MobiDB-lite"/>
    </source>
</evidence>
<keyword evidence="3" id="KW-1185">Reference proteome</keyword>
<evidence type="ECO:0000313" key="2">
    <source>
        <dbReference type="EMBL" id="CAK0805767.1"/>
    </source>
</evidence>
<protein>
    <submittedName>
        <fullName evidence="2">Uncharacterized protein</fullName>
    </submittedName>
</protein>
<gene>
    <name evidence="2" type="ORF">PCOR1329_LOCUS12201</name>
</gene>
<evidence type="ECO:0000313" key="3">
    <source>
        <dbReference type="Proteomes" id="UP001189429"/>
    </source>
</evidence>
<comment type="caution">
    <text evidence="2">The sequence shown here is derived from an EMBL/GenBank/DDBJ whole genome shotgun (WGS) entry which is preliminary data.</text>
</comment>
<dbReference type="EMBL" id="CAUYUJ010003551">
    <property type="protein sequence ID" value="CAK0805767.1"/>
    <property type="molecule type" value="Genomic_DNA"/>
</dbReference>